<dbReference type="Gene3D" id="3.30.450.40">
    <property type="match status" value="1"/>
</dbReference>
<feature type="transmembrane region" description="Helical" evidence="14">
    <location>
        <begin position="154"/>
        <end position="172"/>
    </location>
</feature>
<evidence type="ECO:0000256" key="10">
    <source>
        <dbReference type="ARBA" id="ARBA00022840"/>
    </source>
</evidence>
<feature type="transmembrane region" description="Helical" evidence="14">
    <location>
        <begin position="12"/>
        <end position="29"/>
    </location>
</feature>
<evidence type="ECO:0000259" key="15">
    <source>
        <dbReference type="PROSITE" id="PS50109"/>
    </source>
</evidence>
<keyword evidence="12" id="KW-0902">Two-component regulatory system</keyword>
<dbReference type="InterPro" id="IPR005467">
    <property type="entry name" value="His_kinase_dom"/>
</dbReference>
<evidence type="ECO:0000256" key="8">
    <source>
        <dbReference type="ARBA" id="ARBA00022741"/>
    </source>
</evidence>
<feature type="transmembrane region" description="Helical" evidence="14">
    <location>
        <begin position="121"/>
        <end position="142"/>
    </location>
</feature>
<sequence length="593" mass="65641">MVSITLVLFERTGLLLVVAFMLTRIPTFRHLLDRELGLKTVIYHAAIFGAFGIVGAQAGIVFHDGEIASRFWVTTLERGETLIGSHLVAIVIAGLLGGSYVGLGAGCVTAVYFYFLSSDTVIADMLASVLTGLFAGLTARFFSNERVIAPAKALFIGMFAPIFHVCLLLAFTESPDQTVALVNTVGIPLVITNSVAIAIFTTMIRVALHEQEKETALETERALHITEQALPHLRQGLHRDTATKIARLLYDELKTAAAAVSISNTEHVLAHIGLGNDHHRPGESLKTRLSQKALKEKEMQIAYTPEHIQCQHNGCPLQAGIILPISQSGEIIGLIKLYYRRPQQIRKVDIVRAEGLAKLFSHQLDVVAAEEMKSLLREAEMRNLQAQINPHFLFNTLHLIQVLIRVDTSLARHITVQLGRFIRANLKSTSRLLIQLEQELEHFFAYLEIVKVRFSHRIAIEYDVDDRISDADIPPFTLQPLAENSLQHGLKRAKSGKLSIRVKKEGERIYFEIRDSGDGFPEHLLDRLGKIPLPSQKGNGIGLYNVNQRLVGMFGESAQLHFHNLPSGGCSVSFSIPIRHEHRDATSSSSSPG</sequence>
<dbReference type="PROSITE" id="PS50109">
    <property type="entry name" value="HIS_KIN"/>
    <property type="match status" value="1"/>
</dbReference>
<evidence type="ECO:0000313" key="16">
    <source>
        <dbReference type="EMBL" id="AQS54983.1"/>
    </source>
</evidence>
<dbReference type="Proteomes" id="UP000188603">
    <property type="component" value="Chromosome"/>
</dbReference>
<evidence type="ECO:0000256" key="3">
    <source>
        <dbReference type="ARBA" id="ARBA00012438"/>
    </source>
</evidence>
<keyword evidence="4" id="KW-1003">Cell membrane</keyword>
<dbReference type="Pfam" id="PF07694">
    <property type="entry name" value="5TM-5TMR_LYT"/>
    <property type="match status" value="1"/>
</dbReference>
<gene>
    <name evidence="16" type="ORF">B0W44_03545</name>
</gene>
<dbReference type="PANTHER" id="PTHR34220:SF7">
    <property type="entry name" value="SENSOR HISTIDINE KINASE YPDA"/>
    <property type="match status" value="1"/>
</dbReference>
<dbReference type="RefSeq" id="WP_077718799.1">
    <property type="nucleotide sequence ID" value="NZ_CP019699.1"/>
</dbReference>
<keyword evidence="11 14" id="KW-1133">Transmembrane helix</keyword>
<dbReference type="SMART" id="SM00387">
    <property type="entry name" value="HATPase_c"/>
    <property type="match status" value="1"/>
</dbReference>
<dbReference type="InterPro" id="IPR003594">
    <property type="entry name" value="HATPase_dom"/>
</dbReference>
<dbReference type="InterPro" id="IPR050640">
    <property type="entry name" value="Bact_2-comp_sensor_kinase"/>
</dbReference>
<evidence type="ECO:0000256" key="13">
    <source>
        <dbReference type="ARBA" id="ARBA00023136"/>
    </source>
</evidence>
<dbReference type="InterPro" id="IPR036890">
    <property type="entry name" value="HATPase_C_sf"/>
</dbReference>
<keyword evidence="5" id="KW-0597">Phosphoprotein</keyword>
<evidence type="ECO:0000256" key="7">
    <source>
        <dbReference type="ARBA" id="ARBA00022692"/>
    </source>
</evidence>
<feature type="transmembrane region" description="Helical" evidence="14">
    <location>
        <begin position="82"/>
        <end position="115"/>
    </location>
</feature>
<evidence type="ECO:0000256" key="6">
    <source>
        <dbReference type="ARBA" id="ARBA00022679"/>
    </source>
</evidence>
<evidence type="ECO:0000256" key="2">
    <source>
        <dbReference type="ARBA" id="ARBA00004651"/>
    </source>
</evidence>
<dbReference type="Gene3D" id="3.30.565.10">
    <property type="entry name" value="Histidine kinase-like ATPase, C-terminal domain"/>
    <property type="match status" value="1"/>
</dbReference>
<dbReference type="GO" id="GO:0000155">
    <property type="term" value="F:phosphorelay sensor kinase activity"/>
    <property type="evidence" value="ECO:0007669"/>
    <property type="project" value="InterPro"/>
</dbReference>
<feature type="transmembrane region" description="Helical" evidence="14">
    <location>
        <begin position="184"/>
        <end position="208"/>
    </location>
</feature>
<feature type="domain" description="Histidine kinase" evidence="15">
    <location>
        <begin position="478"/>
        <end position="580"/>
    </location>
</feature>
<evidence type="ECO:0000256" key="1">
    <source>
        <dbReference type="ARBA" id="ARBA00000085"/>
    </source>
</evidence>
<dbReference type="KEGG" id="ntr:B0W44_03545"/>
<dbReference type="InterPro" id="IPR029016">
    <property type="entry name" value="GAF-like_dom_sf"/>
</dbReference>
<dbReference type="PANTHER" id="PTHR34220">
    <property type="entry name" value="SENSOR HISTIDINE KINASE YPDA"/>
    <property type="match status" value="1"/>
</dbReference>
<dbReference type="InterPro" id="IPR010559">
    <property type="entry name" value="Sig_transdc_His_kin_internal"/>
</dbReference>
<keyword evidence="17" id="KW-1185">Reference proteome</keyword>
<organism evidence="16 17">
    <name type="scientific">Novibacillus thermophilus</name>
    <dbReference type="NCBI Taxonomy" id="1471761"/>
    <lineage>
        <taxon>Bacteria</taxon>
        <taxon>Bacillati</taxon>
        <taxon>Bacillota</taxon>
        <taxon>Bacilli</taxon>
        <taxon>Bacillales</taxon>
        <taxon>Thermoactinomycetaceae</taxon>
        <taxon>Novibacillus</taxon>
    </lineage>
</organism>
<dbReference type="AlphaFoldDB" id="A0A1U9K4N5"/>
<comment type="catalytic activity">
    <reaction evidence="1">
        <text>ATP + protein L-histidine = ADP + protein N-phospho-L-histidine.</text>
        <dbReference type="EC" id="2.7.13.3"/>
    </reaction>
</comment>
<dbReference type="Pfam" id="PF02518">
    <property type="entry name" value="HATPase_c"/>
    <property type="match status" value="1"/>
</dbReference>
<feature type="transmembrane region" description="Helical" evidence="14">
    <location>
        <begin position="41"/>
        <end position="62"/>
    </location>
</feature>
<dbReference type="EC" id="2.7.13.3" evidence="3"/>
<evidence type="ECO:0000256" key="12">
    <source>
        <dbReference type="ARBA" id="ARBA00023012"/>
    </source>
</evidence>
<evidence type="ECO:0000313" key="17">
    <source>
        <dbReference type="Proteomes" id="UP000188603"/>
    </source>
</evidence>
<keyword evidence="10" id="KW-0067">ATP-binding</keyword>
<evidence type="ECO:0000256" key="5">
    <source>
        <dbReference type="ARBA" id="ARBA00022553"/>
    </source>
</evidence>
<dbReference type="STRING" id="1471761.B0W44_03545"/>
<dbReference type="InterPro" id="IPR011620">
    <property type="entry name" value="Sig_transdc_His_kinase_LytS_TM"/>
</dbReference>
<dbReference type="EMBL" id="CP019699">
    <property type="protein sequence ID" value="AQS54983.1"/>
    <property type="molecule type" value="Genomic_DNA"/>
</dbReference>
<dbReference type="Pfam" id="PF06580">
    <property type="entry name" value="His_kinase"/>
    <property type="match status" value="1"/>
</dbReference>
<comment type="subcellular location">
    <subcellularLocation>
        <location evidence="2">Cell membrane</location>
        <topology evidence="2">Multi-pass membrane protein</topology>
    </subcellularLocation>
</comment>
<evidence type="ECO:0000256" key="9">
    <source>
        <dbReference type="ARBA" id="ARBA00022777"/>
    </source>
</evidence>
<evidence type="ECO:0000256" key="11">
    <source>
        <dbReference type="ARBA" id="ARBA00022989"/>
    </source>
</evidence>
<keyword evidence="6" id="KW-0808">Transferase</keyword>
<dbReference type="OrthoDB" id="9776552at2"/>
<evidence type="ECO:0000256" key="14">
    <source>
        <dbReference type="SAM" id="Phobius"/>
    </source>
</evidence>
<reference evidence="16 17" key="1">
    <citation type="journal article" date="2015" name="Int. J. Syst. Evol. Microbiol.">
        <title>Novibacillus thermophilus gen. nov., sp. nov., a Gram-staining-negative and moderately thermophilic member of the family Thermoactinomycetaceae.</title>
        <authorList>
            <person name="Yang G."/>
            <person name="Chen J."/>
            <person name="Zhou S."/>
        </authorList>
    </citation>
    <scope>NUCLEOTIDE SEQUENCE [LARGE SCALE GENOMIC DNA]</scope>
    <source>
        <strain evidence="16 17">SG-1</strain>
    </source>
</reference>
<name>A0A1U9K4N5_9BACL</name>
<proteinExistence type="predicted"/>
<dbReference type="GO" id="GO:0005524">
    <property type="term" value="F:ATP binding"/>
    <property type="evidence" value="ECO:0007669"/>
    <property type="project" value="UniProtKB-KW"/>
</dbReference>
<dbReference type="GO" id="GO:0071555">
    <property type="term" value="P:cell wall organization"/>
    <property type="evidence" value="ECO:0007669"/>
    <property type="project" value="InterPro"/>
</dbReference>
<accession>A0A1U9K4N5</accession>
<keyword evidence="13 14" id="KW-0472">Membrane</keyword>
<dbReference type="GO" id="GO:0005886">
    <property type="term" value="C:plasma membrane"/>
    <property type="evidence" value="ECO:0007669"/>
    <property type="project" value="UniProtKB-SubCell"/>
</dbReference>
<dbReference type="SUPFAM" id="SSF55874">
    <property type="entry name" value="ATPase domain of HSP90 chaperone/DNA topoisomerase II/histidine kinase"/>
    <property type="match status" value="1"/>
</dbReference>
<keyword evidence="7 14" id="KW-0812">Transmembrane</keyword>
<protein>
    <recommendedName>
        <fullName evidence="3">histidine kinase</fullName>
        <ecNumber evidence="3">2.7.13.3</ecNumber>
    </recommendedName>
</protein>
<keyword evidence="8" id="KW-0547">Nucleotide-binding</keyword>
<keyword evidence="9 16" id="KW-0418">Kinase</keyword>
<evidence type="ECO:0000256" key="4">
    <source>
        <dbReference type="ARBA" id="ARBA00022475"/>
    </source>
</evidence>